<name>A0A2C6L9W9_9APIC</name>
<feature type="compositionally biased region" description="Polar residues" evidence="1">
    <location>
        <begin position="543"/>
        <end position="561"/>
    </location>
</feature>
<accession>A0A2C6L9W9</accession>
<feature type="compositionally biased region" description="Acidic residues" evidence="1">
    <location>
        <begin position="526"/>
        <end position="538"/>
    </location>
</feature>
<comment type="caution">
    <text evidence="2">The sequence shown here is derived from an EMBL/GenBank/DDBJ whole genome shotgun (WGS) entry which is preliminary data.</text>
</comment>
<protein>
    <submittedName>
        <fullName evidence="2">Uncharacterized protein</fullName>
    </submittedName>
</protein>
<gene>
    <name evidence="2" type="ORF">CSUI_002149</name>
</gene>
<feature type="region of interest" description="Disordered" evidence="1">
    <location>
        <begin position="475"/>
        <end position="561"/>
    </location>
</feature>
<evidence type="ECO:0000313" key="2">
    <source>
        <dbReference type="EMBL" id="PHJ23995.1"/>
    </source>
</evidence>
<feature type="region of interest" description="Disordered" evidence="1">
    <location>
        <begin position="825"/>
        <end position="916"/>
    </location>
</feature>
<feature type="compositionally biased region" description="Basic and acidic residues" evidence="1">
    <location>
        <begin position="516"/>
        <end position="525"/>
    </location>
</feature>
<dbReference type="Proteomes" id="UP000221165">
    <property type="component" value="Unassembled WGS sequence"/>
</dbReference>
<sequence>MEPLRSFSSAFLNWRSWTSGGRSHAEGGSRGDSLDTAASTTPVSGPSCRSTRPAASEVGLVVGGLEPSMEVEAVANESGYRCVVNPAKSRVQRSRLSLFGSSDPNADSLGHHSSSLIGRLLCSPAVPDGDEAYTLPGGVCAAPRSTEGTSNVSRHYFSGAHPADSSQHNSKDEADLSTSGEVKSSKCCRAVPPLKLRSEEDGDPSQARSRQAGDLSAMSVCSPSPCSVACCPENPSVSSGIIGFGYPTRLPQESDPDAKSLQSQRGLGLTDKQMGQGEGSPYRTLASHCRRSKKKHLFTRFYAATVPAAVLDADKQEGLTPHQERVRSRVKLPDLGGETFDYPLPPAILYHSRAADAVSPEMLGLQKPVLPKRDSGVFHLQGERFEEAMKIPLTPRSVMALPLPERKRLLYNMLCCFCIELAEGISVRQLTATRECLPVHCRLSPDLAILELDIRSGRVLEFPITQIQAVYTLARKQPQSFSSTDSREGRASKRGKDTSENRKLDSDTSASSSRTWGRERSRGEQGDETSSEDDEAEREESRNSQPEATNFNEGRSGGDQASSFFLQRTSAGQSVKEHLPRLNLGLLQQRHKSALSHQVSASIATPHITPSTPTYAQLPSRNKAAWKQMLEEEEEKELDKGPPQFIVVLDFSHRKLAFVFSDRTQAGTFELGLALVAKASHEQHSALASIAAAADSFPYTPRAARVLLHALAGTTDRQWSGGDGRSTPRMPGAANSNAPLNRGGSRGMMNGVFGGDHTYATSLSASTVAAVAAAAVAHSNSSEGEKEWSVVRAHDFDQHPAIAGDQGTEGNVPSQNFVRLSSFDQDAQAVPESEDDAEGKGKLEKQGDARPGEDVKESDGVRSRGEKPSTGVKGGPSASTFSDGSGCITVSAKQSWKSPTNEADFGIVTIRRRKEE</sequence>
<feature type="compositionally biased region" description="Basic and acidic residues" evidence="1">
    <location>
        <begin position="485"/>
        <end position="506"/>
    </location>
</feature>
<feature type="compositionally biased region" description="Basic and acidic residues" evidence="1">
    <location>
        <begin position="838"/>
        <end position="867"/>
    </location>
</feature>
<dbReference type="EMBL" id="MIGC01000896">
    <property type="protein sequence ID" value="PHJ23995.1"/>
    <property type="molecule type" value="Genomic_DNA"/>
</dbReference>
<dbReference type="AlphaFoldDB" id="A0A2C6L9W9"/>
<evidence type="ECO:0000313" key="3">
    <source>
        <dbReference type="Proteomes" id="UP000221165"/>
    </source>
</evidence>
<feature type="compositionally biased region" description="Polar residues" evidence="1">
    <location>
        <begin position="36"/>
        <end position="50"/>
    </location>
</feature>
<evidence type="ECO:0000256" key="1">
    <source>
        <dbReference type="SAM" id="MobiDB-lite"/>
    </source>
</evidence>
<feature type="compositionally biased region" description="Basic and acidic residues" evidence="1">
    <location>
        <begin position="23"/>
        <end position="33"/>
    </location>
</feature>
<dbReference type="GeneID" id="94425562"/>
<dbReference type="VEuPathDB" id="ToxoDB:CSUI_002149"/>
<feature type="region of interest" description="Disordered" evidence="1">
    <location>
        <begin position="249"/>
        <end position="285"/>
    </location>
</feature>
<keyword evidence="3" id="KW-1185">Reference proteome</keyword>
<feature type="compositionally biased region" description="Polar residues" evidence="1">
    <location>
        <begin position="891"/>
        <end position="901"/>
    </location>
</feature>
<feature type="region of interest" description="Disordered" evidence="1">
    <location>
        <begin position="151"/>
        <end position="185"/>
    </location>
</feature>
<feature type="region of interest" description="Disordered" evidence="1">
    <location>
        <begin position="717"/>
        <end position="745"/>
    </location>
</feature>
<dbReference type="RefSeq" id="XP_067925669.1">
    <property type="nucleotide sequence ID" value="XM_068062351.1"/>
</dbReference>
<reference evidence="2 3" key="1">
    <citation type="journal article" date="2017" name="Int. J. Parasitol.">
        <title>The genome of the protozoan parasite Cystoisospora suis and a reverse vaccinology approach to identify vaccine candidates.</title>
        <authorList>
            <person name="Palmieri N."/>
            <person name="Shrestha A."/>
            <person name="Ruttkowski B."/>
            <person name="Beck T."/>
            <person name="Vogl C."/>
            <person name="Tomley F."/>
            <person name="Blake D.P."/>
            <person name="Joachim A."/>
        </authorList>
    </citation>
    <scope>NUCLEOTIDE SEQUENCE [LARGE SCALE GENOMIC DNA]</scope>
    <source>
        <strain evidence="2 3">Wien I</strain>
    </source>
</reference>
<proteinExistence type="predicted"/>
<dbReference type="OrthoDB" id="331296at2759"/>
<feature type="region of interest" description="Disordered" evidence="1">
    <location>
        <begin position="19"/>
        <end position="54"/>
    </location>
</feature>
<organism evidence="2 3">
    <name type="scientific">Cystoisospora suis</name>
    <dbReference type="NCBI Taxonomy" id="483139"/>
    <lineage>
        <taxon>Eukaryota</taxon>
        <taxon>Sar</taxon>
        <taxon>Alveolata</taxon>
        <taxon>Apicomplexa</taxon>
        <taxon>Conoidasida</taxon>
        <taxon>Coccidia</taxon>
        <taxon>Eucoccidiorida</taxon>
        <taxon>Eimeriorina</taxon>
        <taxon>Sarcocystidae</taxon>
        <taxon>Cystoisospora</taxon>
    </lineage>
</organism>